<dbReference type="EMBL" id="LIHL02000013">
    <property type="protein sequence ID" value="KAF5448948.1"/>
    <property type="molecule type" value="Genomic_DNA"/>
</dbReference>
<feature type="non-terminal residue" evidence="1">
    <location>
        <position position="1"/>
    </location>
</feature>
<dbReference type="Pfam" id="PF01190">
    <property type="entry name" value="Pollen_Ole_e_1"/>
    <property type="match status" value="1"/>
</dbReference>
<reference evidence="1" key="1">
    <citation type="submission" date="2015-10" db="EMBL/GenBank/DDBJ databases">
        <authorList>
            <person name="Martinez-Garcia P.J."/>
            <person name="Crepeau M.W."/>
            <person name="Puiu D."/>
            <person name="Gonzalez-Ibeas D."/>
            <person name="Whalen J."/>
            <person name="Stevens K."/>
            <person name="Paul R."/>
            <person name="Butterfield T."/>
            <person name="Britton M."/>
            <person name="Reagan R."/>
            <person name="Chakraborty S."/>
            <person name="Walawage S.L."/>
            <person name="Vasquez-Gross H.A."/>
            <person name="Cardeno C."/>
            <person name="Famula R."/>
            <person name="Pratt K."/>
            <person name="Kuruganti S."/>
            <person name="Aradhya M.K."/>
            <person name="Leslie C.A."/>
            <person name="Dandekar A.M."/>
            <person name="Salzberg S.L."/>
            <person name="Wegrzyn J.L."/>
            <person name="Langley C.H."/>
            <person name="Neale D.B."/>
        </authorList>
    </citation>
    <scope>NUCLEOTIDE SEQUENCE</scope>
    <source>
        <tissue evidence="1">Leaves</tissue>
    </source>
</reference>
<protein>
    <recommendedName>
        <fullName evidence="3">Protodermal factor 1-like</fullName>
    </recommendedName>
</protein>
<dbReference type="PANTHER" id="PTHR33210">
    <property type="entry name" value="PROTODERMAL FACTOR 1"/>
    <property type="match status" value="1"/>
</dbReference>
<sequence length="354" mass="38755">LTSDCCGCWSRFDNTNPFSFSFDLLLWLSPCAASIFMDLREKLLFTGFFILAAAIDGARADTMVTGSVFCDQCKDGQRSLFDYPIYGIKVTISCADSEGEVTMSREETTNWLGNYVMKFDGAPDLSGCYAQVSGSSSGQATVDCGAAAGPAQYLRLVFRMFDMEMYAVDPLLAQPAQPMSFCPRSANPVPPSPVTPAVRPPPPFRLPPMPGLPPLPSLPPLPPMPPMPFLEASACPHESWTSPEYRCYWRAVNPDTKVAVVFGLLAGRRYGTDVTLWQGLQGRGEAYRALLREGVTAFLNSYNSLQFPYNTIGVVQRMNLALMGSPRNVLLTALRFTRANSGYGNVTCNFTPCK</sequence>
<dbReference type="Proteomes" id="UP000619265">
    <property type="component" value="Unassembled WGS sequence"/>
</dbReference>
<gene>
    <name evidence="1" type="ORF">F2P56_029439</name>
</gene>
<dbReference type="PANTHER" id="PTHR33210:SF24">
    <property type="entry name" value="POLLEN OLE E 1 ALLERGEN AND EXTENSIN FAMILY PROTEIN"/>
    <property type="match status" value="1"/>
</dbReference>
<evidence type="ECO:0000313" key="2">
    <source>
        <dbReference type="Proteomes" id="UP000619265"/>
    </source>
</evidence>
<evidence type="ECO:0008006" key="3">
    <source>
        <dbReference type="Google" id="ProtNLM"/>
    </source>
</evidence>
<dbReference type="InterPro" id="IPR039923">
    <property type="entry name" value="Protodermal_1"/>
</dbReference>
<reference evidence="1" key="2">
    <citation type="submission" date="2020-03" db="EMBL/GenBank/DDBJ databases">
        <title>Walnut 2.0.</title>
        <authorList>
            <person name="Marrano A."/>
            <person name="Britton M."/>
            <person name="Zimin A.V."/>
            <person name="Zaini P.A."/>
            <person name="Workman R."/>
            <person name="Puiu D."/>
            <person name="Bianco L."/>
            <person name="Allen B.J."/>
            <person name="Troggio M."/>
            <person name="Leslie C.A."/>
            <person name="Timp W."/>
            <person name="Dendekar A."/>
            <person name="Salzberg S.L."/>
            <person name="Neale D.B."/>
        </authorList>
    </citation>
    <scope>NUCLEOTIDE SEQUENCE</scope>
    <source>
        <tissue evidence="1">Leaves</tissue>
    </source>
</reference>
<dbReference type="AlphaFoldDB" id="A0A833U2P8"/>
<dbReference type="Gramene" id="Jr13_08710_p1">
    <property type="protein sequence ID" value="cds.Jr13_08710_p1"/>
    <property type="gene ID" value="Jr13_08710"/>
</dbReference>
<evidence type="ECO:0000313" key="1">
    <source>
        <dbReference type="EMBL" id="KAF5448948.1"/>
    </source>
</evidence>
<comment type="caution">
    <text evidence="1">The sequence shown here is derived from an EMBL/GenBank/DDBJ whole genome shotgun (WGS) entry which is preliminary data.</text>
</comment>
<organism evidence="1 2">
    <name type="scientific">Juglans regia</name>
    <name type="common">English walnut</name>
    <dbReference type="NCBI Taxonomy" id="51240"/>
    <lineage>
        <taxon>Eukaryota</taxon>
        <taxon>Viridiplantae</taxon>
        <taxon>Streptophyta</taxon>
        <taxon>Embryophyta</taxon>
        <taxon>Tracheophyta</taxon>
        <taxon>Spermatophyta</taxon>
        <taxon>Magnoliopsida</taxon>
        <taxon>eudicotyledons</taxon>
        <taxon>Gunneridae</taxon>
        <taxon>Pentapetalae</taxon>
        <taxon>rosids</taxon>
        <taxon>fabids</taxon>
        <taxon>Fagales</taxon>
        <taxon>Juglandaceae</taxon>
        <taxon>Juglans</taxon>
    </lineage>
</organism>
<accession>A0A833U2P8</accession>
<proteinExistence type="predicted"/>
<name>A0A833U2P8_JUGRE</name>